<feature type="domain" description="AB hydrolase-1" evidence="2">
    <location>
        <begin position="34"/>
        <end position="149"/>
    </location>
</feature>
<evidence type="ECO:0000313" key="4">
    <source>
        <dbReference type="Proteomes" id="UP000586918"/>
    </source>
</evidence>
<evidence type="ECO:0000259" key="2">
    <source>
        <dbReference type="Pfam" id="PF00561"/>
    </source>
</evidence>
<dbReference type="PANTHER" id="PTHR43798">
    <property type="entry name" value="MONOACYLGLYCEROL LIPASE"/>
    <property type="match status" value="1"/>
</dbReference>
<evidence type="ECO:0000313" key="3">
    <source>
        <dbReference type="EMBL" id="NMH92036.1"/>
    </source>
</evidence>
<dbReference type="EMBL" id="JAAXKZ010000030">
    <property type="protein sequence ID" value="NMH92036.1"/>
    <property type="molecule type" value="Genomic_DNA"/>
</dbReference>
<comment type="caution">
    <text evidence="3">The sequence shown here is derived from an EMBL/GenBank/DDBJ whole genome shotgun (WGS) entry which is preliminary data.</text>
</comment>
<dbReference type="GO" id="GO:0016787">
    <property type="term" value="F:hydrolase activity"/>
    <property type="evidence" value="ECO:0007669"/>
    <property type="project" value="UniProtKB-KW"/>
</dbReference>
<proteinExistence type="predicted"/>
<protein>
    <submittedName>
        <fullName evidence="3">Alpha/beta hydrolase</fullName>
    </submittedName>
</protein>
<organism evidence="3 4">
    <name type="scientific">Pseudonocardia bannensis</name>
    <dbReference type="NCBI Taxonomy" id="630973"/>
    <lineage>
        <taxon>Bacteria</taxon>
        <taxon>Bacillati</taxon>
        <taxon>Actinomycetota</taxon>
        <taxon>Actinomycetes</taxon>
        <taxon>Pseudonocardiales</taxon>
        <taxon>Pseudonocardiaceae</taxon>
        <taxon>Pseudonocardia</taxon>
    </lineage>
</organism>
<accession>A0A848DHJ3</accession>
<name>A0A848DHJ3_9PSEU</name>
<keyword evidence="4" id="KW-1185">Reference proteome</keyword>
<dbReference type="InterPro" id="IPR029058">
    <property type="entry name" value="AB_hydrolase_fold"/>
</dbReference>
<dbReference type="Proteomes" id="UP000586918">
    <property type="component" value="Unassembled WGS sequence"/>
</dbReference>
<keyword evidence="1 3" id="KW-0378">Hydrolase</keyword>
<sequence>MATKHDPIVGRYVYVPHDGTEYRVFYEEAGEGIPLVCLHTAGTDSREYRHQLADPDITGQFRVIALDLPRHGKSIPPPGFQNDEYRLTAKFYYEFVMAFCDALGLERPVIMGSSMGGNICLHLALNFEEKVRALIAIEACDYSPGWFIDWLYHPEVHGGEACATSVFGLMAPQSPEDYRWETWWYYAQGGPGIFRGDLYFYSVDHDFRQFAEKISGNVPVYLMTGVYDFACTPEMTAQTGKKIKGSETIIMEEIGHFPMCENPVTFKKYLMPVLEQITKRELEAQPSV</sequence>
<dbReference type="PANTHER" id="PTHR43798:SF31">
    <property type="entry name" value="AB HYDROLASE SUPERFAMILY PROTEIN YCLE"/>
    <property type="match status" value="1"/>
</dbReference>
<dbReference type="Pfam" id="PF00561">
    <property type="entry name" value="Abhydrolase_1"/>
    <property type="match status" value="1"/>
</dbReference>
<gene>
    <name evidence="3" type="ORF">HF519_10730</name>
</gene>
<reference evidence="3 4" key="1">
    <citation type="submission" date="2020-04" db="EMBL/GenBank/DDBJ databases">
        <authorList>
            <person name="Klaysubun C."/>
            <person name="Duangmal K."/>
            <person name="Lipun K."/>
        </authorList>
    </citation>
    <scope>NUCLEOTIDE SEQUENCE [LARGE SCALE GENOMIC DNA]</scope>
    <source>
        <strain evidence="3 4">DSM 45300</strain>
    </source>
</reference>
<dbReference type="SUPFAM" id="SSF53474">
    <property type="entry name" value="alpha/beta-Hydrolases"/>
    <property type="match status" value="1"/>
</dbReference>
<dbReference type="InterPro" id="IPR050266">
    <property type="entry name" value="AB_hydrolase_sf"/>
</dbReference>
<evidence type="ECO:0000256" key="1">
    <source>
        <dbReference type="ARBA" id="ARBA00022801"/>
    </source>
</evidence>
<dbReference type="PRINTS" id="PR00111">
    <property type="entry name" value="ABHYDROLASE"/>
</dbReference>
<dbReference type="InterPro" id="IPR000073">
    <property type="entry name" value="AB_hydrolase_1"/>
</dbReference>
<dbReference type="Gene3D" id="3.40.50.1820">
    <property type="entry name" value="alpha/beta hydrolase"/>
    <property type="match status" value="1"/>
</dbReference>
<dbReference type="GO" id="GO:0016020">
    <property type="term" value="C:membrane"/>
    <property type="evidence" value="ECO:0007669"/>
    <property type="project" value="TreeGrafter"/>
</dbReference>
<dbReference type="AlphaFoldDB" id="A0A848DHJ3"/>